<reference evidence="1 2" key="1">
    <citation type="submission" date="2019-10" db="EMBL/GenBank/DDBJ databases">
        <title>Complete genome sequence of Variovorax paradoxus 5C-2.</title>
        <authorList>
            <person name="Gogoleva N.E."/>
            <person name="Balkin A.S."/>
        </authorList>
    </citation>
    <scope>NUCLEOTIDE SEQUENCE [LARGE SCALE GENOMIC DNA]</scope>
    <source>
        <strain evidence="1 2">5C-2</strain>
    </source>
</reference>
<dbReference type="Proteomes" id="UP000326780">
    <property type="component" value="Chromosome"/>
</dbReference>
<evidence type="ECO:0000313" key="1">
    <source>
        <dbReference type="EMBL" id="QFZ84633.1"/>
    </source>
</evidence>
<name>A0A5Q0M519_VARPD</name>
<dbReference type="RefSeq" id="WP_153283255.1">
    <property type="nucleotide sequence ID" value="NZ_CP045644.1"/>
</dbReference>
<evidence type="ECO:0000313" key="2">
    <source>
        <dbReference type="Proteomes" id="UP000326780"/>
    </source>
</evidence>
<gene>
    <name evidence="1" type="ORF">GFK26_18575</name>
</gene>
<accession>A0A5Q0M519</accession>
<dbReference type="InterPro" id="IPR013320">
    <property type="entry name" value="ConA-like_dom_sf"/>
</dbReference>
<protein>
    <submittedName>
        <fullName evidence="1">Uncharacterized protein</fullName>
    </submittedName>
</protein>
<organism evidence="1 2">
    <name type="scientific">Variovorax paradoxus</name>
    <dbReference type="NCBI Taxonomy" id="34073"/>
    <lineage>
        <taxon>Bacteria</taxon>
        <taxon>Pseudomonadati</taxon>
        <taxon>Pseudomonadota</taxon>
        <taxon>Betaproteobacteria</taxon>
        <taxon>Burkholderiales</taxon>
        <taxon>Comamonadaceae</taxon>
        <taxon>Variovorax</taxon>
    </lineage>
</organism>
<sequence>MPTTLTEKTFPQIFTSSGGVGGTVVNDQGKVVPAAAPAFDYDPVTKAPRGLRFRGPARTNLLIGSQILAGLAEGTTPPAVASTTVDGESCVAATFTSASAVGYAGSRVRSTTAVGANVVAGTVYSTSAYVKLSRPLTGGESINVYYTGASGMGGFLISAANSGQFVDRFARVITQSATPVGTGGVYPVVHTAGPLTSNLTVWFCKGQIEAASEASSYIPTTTAAVARSVDQVWIPNLQQAPWFNQAEGTMLMKFVQRAMPATAMLFGITSAASANDRMLVYLGGAGGASSVAANVFRAGVQQASLSVPNSAAPLGTLRKVAASWKLGRLVVQVDELPPTVSGVPALPAYVAPTFWLGQRNGGGDPMDGEILDFAYWPKAANAAEIAAITPDTELIAG</sequence>
<dbReference type="SUPFAM" id="SSF49899">
    <property type="entry name" value="Concanavalin A-like lectins/glucanases"/>
    <property type="match status" value="1"/>
</dbReference>
<dbReference type="AlphaFoldDB" id="A0A5Q0M519"/>
<dbReference type="Gene3D" id="2.60.120.200">
    <property type="match status" value="1"/>
</dbReference>
<proteinExistence type="predicted"/>
<dbReference type="EMBL" id="CP045644">
    <property type="protein sequence ID" value="QFZ84633.1"/>
    <property type="molecule type" value="Genomic_DNA"/>
</dbReference>